<protein>
    <submittedName>
        <fullName evidence="2">Scaffolding protein</fullName>
    </submittedName>
</protein>
<feature type="region of interest" description="Disordered" evidence="1">
    <location>
        <begin position="1"/>
        <end position="45"/>
    </location>
</feature>
<dbReference type="Proteomes" id="UP000827959">
    <property type="component" value="Segment"/>
</dbReference>
<evidence type="ECO:0000313" key="3">
    <source>
        <dbReference type="Proteomes" id="UP000827959"/>
    </source>
</evidence>
<evidence type="ECO:0000256" key="1">
    <source>
        <dbReference type="SAM" id="MobiDB-lite"/>
    </source>
</evidence>
<accession>A0AAE8BLB7</accession>
<evidence type="ECO:0000313" key="2">
    <source>
        <dbReference type="EMBL" id="QYW01753.1"/>
    </source>
</evidence>
<name>A0AAE8BLB7_9CAUD</name>
<dbReference type="EMBL" id="MZ326854">
    <property type="protein sequence ID" value="QYW01753.1"/>
    <property type="molecule type" value="Genomic_DNA"/>
</dbReference>
<feature type="compositionally biased region" description="Pro residues" evidence="1">
    <location>
        <begin position="32"/>
        <end position="42"/>
    </location>
</feature>
<keyword evidence="3" id="KW-1185">Reference proteome</keyword>
<sequence length="251" mass="26436">MTEQVQNPSNPNPAAPAPSELNKPAPVADTPNPAPTPSPAAPTPEVKADAFKANTGSQQLDVALGFFVNHLGLSAESPEVLEFQRTGNVDYLKGHAAQKGIAAELLEPYLALGIGGRSELTKAAETKQAELRTELEGYSGGAEKFQQTIDFVKATADEATIDKFDAILDQGGVGAEALLFFIQHKMHAHAGTSVQGKEAVQPNAAAHAPVQATTYPDRASWRRAQGELISRFGSEYPNTPEGKALLAAFPG</sequence>
<organism evidence="2 3">
    <name type="scientific">Stenotrophomonas phage Ptah</name>
    <dbReference type="NCBI Taxonomy" id="2859657"/>
    <lineage>
        <taxon>Viruses</taxon>
        <taxon>Duplodnaviria</taxon>
        <taxon>Heunggongvirae</taxon>
        <taxon>Uroviricota</taxon>
        <taxon>Caudoviricetes</taxon>
        <taxon>Autographivirales</taxon>
        <taxon>Autonotataviridae</taxon>
        <taxon>Gujervirinae</taxon>
        <taxon>Ponderosavirus</taxon>
        <taxon>Ponderosavirus ptah</taxon>
    </lineage>
</organism>
<proteinExistence type="predicted"/>
<gene>
    <name evidence="2" type="ORF">CPT_Ptah_038</name>
</gene>
<reference evidence="2 3" key="1">
    <citation type="submission" date="2021-06" db="EMBL/GenBank/DDBJ databases">
        <title>Complete genome sequence of Stenotrophomonas maltophilia phage Ptah.</title>
        <authorList>
            <person name="Berg A."/>
            <person name="Tate N."/>
            <person name="Clark J."/>
            <person name="Le T."/>
            <person name="Liu M."/>
            <person name="Burrowes B."/>
        </authorList>
    </citation>
    <scope>NUCLEOTIDE SEQUENCE [LARGE SCALE GENOMIC DNA]</scope>
</reference>